<organism evidence="2 3">
    <name type="scientific">Corchorus capsularis</name>
    <name type="common">Jute</name>
    <dbReference type="NCBI Taxonomy" id="210143"/>
    <lineage>
        <taxon>Eukaryota</taxon>
        <taxon>Viridiplantae</taxon>
        <taxon>Streptophyta</taxon>
        <taxon>Embryophyta</taxon>
        <taxon>Tracheophyta</taxon>
        <taxon>Spermatophyta</taxon>
        <taxon>Magnoliopsida</taxon>
        <taxon>eudicotyledons</taxon>
        <taxon>Gunneridae</taxon>
        <taxon>Pentapetalae</taxon>
        <taxon>rosids</taxon>
        <taxon>malvids</taxon>
        <taxon>Malvales</taxon>
        <taxon>Malvaceae</taxon>
        <taxon>Grewioideae</taxon>
        <taxon>Apeibeae</taxon>
        <taxon>Corchorus</taxon>
    </lineage>
</organism>
<evidence type="ECO:0000313" key="2">
    <source>
        <dbReference type="EMBL" id="OMP00295.1"/>
    </source>
</evidence>
<feature type="region of interest" description="Disordered" evidence="1">
    <location>
        <begin position="1"/>
        <end position="36"/>
    </location>
</feature>
<feature type="compositionally biased region" description="Polar residues" evidence="1">
    <location>
        <begin position="13"/>
        <end position="30"/>
    </location>
</feature>
<sequence length="36" mass="4031">MRCLEPPEVINSVPEQQPLSNEDPPSTIQVNVLKID</sequence>
<name>A0A1R3JZM0_COCAP</name>
<proteinExistence type="predicted"/>
<accession>A0A1R3JZM0</accession>
<reference evidence="2 3" key="1">
    <citation type="submission" date="2013-09" db="EMBL/GenBank/DDBJ databases">
        <title>Corchorus capsularis genome sequencing.</title>
        <authorList>
            <person name="Alam M."/>
            <person name="Haque M.S."/>
            <person name="Islam M.S."/>
            <person name="Emdad E.M."/>
            <person name="Islam M.M."/>
            <person name="Ahmed B."/>
            <person name="Halim A."/>
            <person name="Hossen Q.M.M."/>
            <person name="Hossain M.Z."/>
            <person name="Ahmed R."/>
            <person name="Khan M.M."/>
            <person name="Islam R."/>
            <person name="Rashid M.M."/>
            <person name="Khan S.A."/>
            <person name="Rahman M.S."/>
            <person name="Alam M."/>
        </authorList>
    </citation>
    <scope>NUCLEOTIDE SEQUENCE [LARGE SCALE GENOMIC DNA]</scope>
    <source>
        <strain evidence="3">cv. CVL-1</strain>
        <tissue evidence="2">Whole seedling</tissue>
    </source>
</reference>
<protein>
    <submittedName>
        <fullName evidence="2">Uncharacterized protein</fullName>
    </submittedName>
</protein>
<gene>
    <name evidence="2" type="ORF">CCACVL1_03388</name>
</gene>
<evidence type="ECO:0000256" key="1">
    <source>
        <dbReference type="SAM" id="MobiDB-lite"/>
    </source>
</evidence>
<dbReference type="Gramene" id="OMP00295">
    <property type="protein sequence ID" value="OMP00295"/>
    <property type="gene ID" value="CCACVL1_03388"/>
</dbReference>
<dbReference type="Proteomes" id="UP000188268">
    <property type="component" value="Unassembled WGS sequence"/>
</dbReference>
<keyword evidence="3" id="KW-1185">Reference proteome</keyword>
<comment type="caution">
    <text evidence="2">The sequence shown here is derived from an EMBL/GenBank/DDBJ whole genome shotgun (WGS) entry which is preliminary data.</text>
</comment>
<dbReference type="EMBL" id="AWWV01006670">
    <property type="protein sequence ID" value="OMP00295.1"/>
    <property type="molecule type" value="Genomic_DNA"/>
</dbReference>
<evidence type="ECO:0000313" key="3">
    <source>
        <dbReference type="Proteomes" id="UP000188268"/>
    </source>
</evidence>
<dbReference type="AlphaFoldDB" id="A0A1R3JZM0"/>